<dbReference type="InterPro" id="IPR017441">
    <property type="entry name" value="Protein_kinase_ATP_BS"/>
</dbReference>
<feature type="domain" description="Protein kinase" evidence="3">
    <location>
        <begin position="887"/>
        <end position="1082"/>
    </location>
</feature>
<dbReference type="GO" id="GO:0004672">
    <property type="term" value="F:protein kinase activity"/>
    <property type="evidence" value="ECO:0007669"/>
    <property type="project" value="InterPro"/>
</dbReference>
<dbReference type="InterPro" id="IPR001245">
    <property type="entry name" value="Ser-Thr/Tyr_kinase_cat_dom"/>
</dbReference>
<dbReference type="EMBL" id="JAVXUP010002560">
    <property type="protein sequence ID" value="KAK3002608.1"/>
    <property type="molecule type" value="Genomic_DNA"/>
</dbReference>
<feature type="region of interest" description="Disordered" evidence="2">
    <location>
        <begin position="310"/>
        <end position="337"/>
    </location>
</feature>
<dbReference type="InterPro" id="IPR053198">
    <property type="entry name" value="Gynoecium_Dev_Regulator"/>
</dbReference>
<evidence type="ECO:0000256" key="2">
    <source>
        <dbReference type="SAM" id="MobiDB-lite"/>
    </source>
</evidence>
<keyword evidence="1" id="KW-0067">ATP-binding</keyword>
<organism evidence="4 5">
    <name type="scientific">Escallonia herrerae</name>
    <dbReference type="NCBI Taxonomy" id="1293975"/>
    <lineage>
        <taxon>Eukaryota</taxon>
        <taxon>Viridiplantae</taxon>
        <taxon>Streptophyta</taxon>
        <taxon>Embryophyta</taxon>
        <taxon>Tracheophyta</taxon>
        <taxon>Spermatophyta</taxon>
        <taxon>Magnoliopsida</taxon>
        <taxon>eudicotyledons</taxon>
        <taxon>Gunneridae</taxon>
        <taxon>Pentapetalae</taxon>
        <taxon>asterids</taxon>
        <taxon>campanulids</taxon>
        <taxon>Escalloniales</taxon>
        <taxon>Escalloniaceae</taxon>
        <taxon>Escallonia</taxon>
    </lineage>
</organism>
<dbReference type="Pfam" id="PF07714">
    <property type="entry name" value="PK_Tyr_Ser-Thr"/>
    <property type="match status" value="2"/>
</dbReference>
<protein>
    <recommendedName>
        <fullName evidence="3">Protein kinase domain-containing protein</fullName>
    </recommendedName>
</protein>
<evidence type="ECO:0000313" key="4">
    <source>
        <dbReference type="EMBL" id="KAK3002608.1"/>
    </source>
</evidence>
<keyword evidence="1" id="KW-0547">Nucleotide-binding</keyword>
<proteinExistence type="predicted"/>
<dbReference type="PROSITE" id="PS00107">
    <property type="entry name" value="PROTEIN_KINASE_ATP"/>
    <property type="match status" value="1"/>
</dbReference>
<dbReference type="SMART" id="SM00666">
    <property type="entry name" value="PB1"/>
    <property type="match status" value="1"/>
</dbReference>
<dbReference type="InterPro" id="IPR011009">
    <property type="entry name" value="Kinase-like_dom_sf"/>
</dbReference>
<feature type="compositionally biased region" description="Basic and acidic residues" evidence="2">
    <location>
        <begin position="27"/>
        <end position="36"/>
    </location>
</feature>
<dbReference type="PANTHER" id="PTHR31066">
    <property type="entry name" value="OS05G0427100 PROTEIN-RELATED"/>
    <property type="match status" value="1"/>
</dbReference>
<dbReference type="Proteomes" id="UP001188597">
    <property type="component" value="Unassembled WGS sequence"/>
</dbReference>
<dbReference type="FunFam" id="3.10.20.90:FF:000058">
    <property type="entry name" value="Octicosapeptide/phox/Bem1p domain kinase superfamily protein"/>
    <property type="match status" value="1"/>
</dbReference>
<dbReference type="InterPro" id="IPR000719">
    <property type="entry name" value="Prot_kinase_dom"/>
</dbReference>
<evidence type="ECO:0000313" key="5">
    <source>
        <dbReference type="Proteomes" id="UP001188597"/>
    </source>
</evidence>
<dbReference type="Gene3D" id="3.10.20.90">
    <property type="entry name" value="Phosphatidylinositol 3-kinase Catalytic Subunit, Chain A, domain 1"/>
    <property type="match status" value="1"/>
</dbReference>
<dbReference type="PANTHER" id="PTHR31066:SF90">
    <property type="entry name" value="PB1 DOMAIN-CONTAINING PROTEIN"/>
    <property type="match status" value="1"/>
</dbReference>
<evidence type="ECO:0000259" key="3">
    <source>
        <dbReference type="PROSITE" id="PS50011"/>
    </source>
</evidence>
<dbReference type="CDD" id="cd06410">
    <property type="entry name" value="PB1_UP2"/>
    <property type="match status" value="1"/>
</dbReference>
<dbReference type="FunFam" id="3.30.200.20:FF:000081">
    <property type="entry name" value="Octicosapeptide/phox/Bem1p domain kinase superfamily protein"/>
    <property type="match status" value="1"/>
</dbReference>
<keyword evidence="5" id="KW-1185">Reference proteome</keyword>
<dbReference type="GO" id="GO:0005524">
    <property type="term" value="F:ATP binding"/>
    <property type="evidence" value="ECO:0007669"/>
    <property type="project" value="UniProtKB-UniRule"/>
</dbReference>
<name>A0AA89AHL2_9ASTE</name>
<dbReference type="AlphaFoldDB" id="A0AA89AHL2"/>
<feature type="compositionally biased region" description="Polar residues" evidence="2">
    <location>
        <begin position="310"/>
        <end position="320"/>
    </location>
</feature>
<feature type="binding site" evidence="1">
    <location>
        <position position="914"/>
    </location>
    <ligand>
        <name>ATP</name>
        <dbReference type="ChEBI" id="CHEBI:30616"/>
    </ligand>
</feature>
<dbReference type="SUPFAM" id="SSF54277">
    <property type="entry name" value="CAD &amp; PB1 domains"/>
    <property type="match status" value="1"/>
</dbReference>
<dbReference type="Gene3D" id="3.30.200.20">
    <property type="entry name" value="Phosphorylase Kinase, domain 1"/>
    <property type="match status" value="1"/>
</dbReference>
<comment type="caution">
    <text evidence="4">The sequence shown here is derived from an EMBL/GenBank/DDBJ whole genome shotgun (WGS) entry which is preliminary data.</text>
</comment>
<feature type="region of interest" description="Disordered" evidence="2">
    <location>
        <begin position="16"/>
        <end position="45"/>
    </location>
</feature>
<evidence type="ECO:0000256" key="1">
    <source>
        <dbReference type="PROSITE-ProRule" id="PRU10141"/>
    </source>
</evidence>
<dbReference type="Gene3D" id="1.10.510.10">
    <property type="entry name" value="Transferase(Phosphotransferase) domain 1"/>
    <property type="match status" value="2"/>
</dbReference>
<dbReference type="Pfam" id="PF00564">
    <property type="entry name" value="PB1"/>
    <property type="match status" value="1"/>
</dbReference>
<reference evidence="4" key="1">
    <citation type="submission" date="2022-12" db="EMBL/GenBank/DDBJ databases">
        <title>Draft genome assemblies for two species of Escallonia (Escalloniales).</title>
        <authorList>
            <person name="Chanderbali A."/>
            <person name="Dervinis C."/>
            <person name="Anghel I."/>
            <person name="Soltis D."/>
            <person name="Soltis P."/>
            <person name="Zapata F."/>
        </authorList>
    </citation>
    <scope>NUCLEOTIDE SEQUENCE</scope>
    <source>
        <strain evidence="4">UCBG64.0493</strain>
        <tissue evidence="4">Leaf</tissue>
    </source>
</reference>
<dbReference type="InterPro" id="IPR000270">
    <property type="entry name" value="PB1_dom"/>
</dbReference>
<sequence length="1082" mass="118770">MDSECDSGIAKFASAKRSTPEVGKASFTDRERRYPEETGACEPGPRKATGEICYGQADLGPIAPFRHEIESSQSCQPLGLGVSDGSQPGKVKLLCSFGGKILHRPGDGKLRYVGGETRIISIRKHLSWEALLKKTLEICDQPHTIKYQLPGEDLDALISVSSDEDLQNMIEEYNGFETLEGSQRLRIFLVPINESEDAHNLNANTVQQSSSDYQYVVAVNGIVDADPSINYKGQFQASDSSQLKTNLYRNNNSHCAPHPSSVKEGLGNSCLSPDSKESQTFHCYMNQSSAISPLSVQLKDLENGCTQLYENNSTGGSTEKPSLFGTAQLPPENSSSNTATADYCLPQHVAVNRTHCGHAERKYVCQPCESSPVQYHNCNAGRDFVAHLVLDRDDSKFDSYCSERPPLKERTFHSEKHISQAGNSMGLLVGSSDSIGSHPGMSHAFSDSQLQELGGRSPYCSQEGRIPSSLLHFTVPSLPSSGISTGWQERPVQQHDDIRLVNSQVQTKLNVRPPVSCRTDLVKCSLESKLLNKSEYTYGDTSCSNEKYHSAKGDLTRCDLVVQNHNDEKHSSFELINGFDVKDPFLVQGGKICENKAPATATEYTKVSPNVNCYPISVHSAVTPTLDLQGTDDVALASSPFRTHSEIEQPQNIPLKNSTDELISKSQMTVQDEQHISTRIKGSELGRSVSRAKKLGIAGEVRSSGQQSHDDSFNTDLHCDFFNGLISHESLVRVPVACQRKSSGELHQSEVSDAAGSVEHLNKVTLVHYPVEDAVTRTEVSLLDDDFLNHSQKVKNLGHGECSNENQKVEGILLSEYSKQNPLESVNIMGDMGEGNSAEEAKILIPESDSEDAKADDADKDDPFSDAMIAEIEADIYGLQIIKNADLEELQELGAGTYGTVYHGKWRGSDVAIKRIKNSCFAGRSSEQERLTKDFWREARILSNLHHPNVVAFYGVVPDGAGGTLATVTEYMANGSLKNVLLKKKRWVGDFGLSRIKRNTLVSGGVRGTLPWMAPELLNGSSKRVSEKDTLRPPIPARSDPEWTKLMEQCWSADPETRPSFTEITRRLRSISAALEAKGLKI</sequence>
<accession>A0AA89AHL2</accession>
<dbReference type="SUPFAM" id="SSF56112">
    <property type="entry name" value="Protein kinase-like (PK-like)"/>
    <property type="match status" value="1"/>
</dbReference>
<dbReference type="PROSITE" id="PS50011">
    <property type="entry name" value="PROTEIN_KINASE_DOM"/>
    <property type="match status" value="1"/>
</dbReference>
<gene>
    <name evidence="4" type="ORF">RJ639_022171</name>
</gene>